<dbReference type="EMBL" id="CP063656">
    <property type="protein sequence ID" value="QOW19767.1"/>
    <property type="molecule type" value="Genomic_DNA"/>
</dbReference>
<dbReference type="Proteomes" id="UP000594059">
    <property type="component" value="Chromosome"/>
</dbReference>
<reference evidence="3 4" key="1">
    <citation type="submission" date="2020-10" db="EMBL/GenBank/DDBJ databases">
        <title>complete genome sequencing of Lysobacter sp. H21R20.</title>
        <authorList>
            <person name="Bae J.-W."/>
            <person name="Lee S.-Y."/>
        </authorList>
    </citation>
    <scope>NUCLEOTIDE SEQUENCE [LARGE SCALE GENOMIC DNA]</scope>
    <source>
        <strain evidence="3 4">H21R20</strain>
    </source>
</reference>
<accession>A0A7S6UGB3</accession>
<protein>
    <recommendedName>
        <fullName evidence="2">DUF6630 domain-containing protein</fullName>
    </recommendedName>
</protein>
<feature type="region of interest" description="Disordered" evidence="1">
    <location>
        <begin position="1"/>
        <end position="23"/>
    </location>
</feature>
<organism evidence="3 4">
    <name type="scientific">Novilysobacter ciconiae</name>
    <dbReference type="NCBI Taxonomy" id="2781022"/>
    <lineage>
        <taxon>Bacteria</taxon>
        <taxon>Pseudomonadati</taxon>
        <taxon>Pseudomonadota</taxon>
        <taxon>Gammaproteobacteria</taxon>
        <taxon>Lysobacterales</taxon>
        <taxon>Lysobacteraceae</taxon>
        <taxon>Novilysobacter</taxon>
    </lineage>
</organism>
<dbReference type="InterPro" id="IPR046582">
    <property type="entry name" value="DUF6630"/>
</dbReference>
<evidence type="ECO:0000256" key="1">
    <source>
        <dbReference type="SAM" id="MobiDB-lite"/>
    </source>
</evidence>
<dbReference type="RefSeq" id="WP_193985590.1">
    <property type="nucleotide sequence ID" value="NZ_CP063656.1"/>
</dbReference>
<name>A0A7S6UGB3_9GAMM</name>
<feature type="domain" description="DUF6630" evidence="2">
    <location>
        <begin position="36"/>
        <end position="189"/>
    </location>
</feature>
<evidence type="ECO:0000259" key="2">
    <source>
        <dbReference type="Pfam" id="PF20335"/>
    </source>
</evidence>
<gene>
    <name evidence="3" type="ORF">INQ41_01425</name>
</gene>
<proteinExistence type="predicted"/>
<evidence type="ECO:0000313" key="3">
    <source>
        <dbReference type="EMBL" id="QOW19767.1"/>
    </source>
</evidence>
<keyword evidence="4" id="KW-1185">Reference proteome</keyword>
<dbReference type="Pfam" id="PF20335">
    <property type="entry name" value="DUF6630"/>
    <property type="match status" value="1"/>
</dbReference>
<evidence type="ECO:0000313" key="4">
    <source>
        <dbReference type="Proteomes" id="UP000594059"/>
    </source>
</evidence>
<dbReference type="KEGG" id="lcic:INQ41_01425"/>
<sequence length="194" mass="21461">MTAHDPEFDPDDNFANSLEPGTGVDLESADTREALVWQLLLLINPGDEESALQQFSAYREALEAAGPDEVEPLWLLKDLIDWKSGFFVDEDDAVSFIDTITELAARWNVVVDWGVEDASDEDFLAEAEVPSLMAVAADRLREYGYSLWTWNTASGPHGEEGVHAGWITLSSDDEAMQEVAQALEIEVRPASDPF</sequence>
<dbReference type="AlphaFoldDB" id="A0A7S6UGB3"/>